<keyword evidence="1" id="KW-0812">Transmembrane</keyword>
<keyword evidence="1" id="KW-0998">Cell outer membrane</keyword>
<keyword evidence="1" id="KW-0472">Membrane</keyword>
<feature type="chain" id="PRO_5013208299" evidence="2">
    <location>
        <begin position="31"/>
        <end position="1032"/>
    </location>
</feature>
<dbReference type="InterPro" id="IPR037066">
    <property type="entry name" value="Plug_dom_sf"/>
</dbReference>
<dbReference type="GO" id="GO:0009279">
    <property type="term" value="C:cell outer membrane"/>
    <property type="evidence" value="ECO:0007669"/>
    <property type="project" value="UniProtKB-SubCell"/>
</dbReference>
<dbReference type="AlphaFoldDB" id="A0A1X7IAV5"/>
<comment type="similarity">
    <text evidence="1">Belongs to the TonB-dependent receptor family.</text>
</comment>
<keyword evidence="1" id="KW-0813">Transport</keyword>
<keyword evidence="5" id="KW-1185">Reference proteome</keyword>
<dbReference type="Gene3D" id="2.170.130.10">
    <property type="entry name" value="TonB-dependent receptor, plug domain"/>
    <property type="match status" value="1"/>
</dbReference>
<comment type="subcellular location">
    <subcellularLocation>
        <location evidence="1">Cell outer membrane</location>
        <topology evidence="1">Multi-pass membrane protein</topology>
    </subcellularLocation>
</comment>
<dbReference type="InterPro" id="IPR039426">
    <property type="entry name" value="TonB-dep_rcpt-like"/>
</dbReference>
<dbReference type="Gene3D" id="2.60.40.1120">
    <property type="entry name" value="Carboxypeptidase-like, regulatory domain"/>
    <property type="match status" value="1"/>
</dbReference>
<dbReference type="NCBIfam" id="TIGR04056">
    <property type="entry name" value="OMP_RagA_SusC"/>
    <property type="match status" value="1"/>
</dbReference>
<dbReference type="SUPFAM" id="SSF49464">
    <property type="entry name" value="Carboxypeptidase regulatory domain-like"/>
    <property type="match status" value="1"/>
</dbReference>
<proteinExistence type="inferred from homology"/>
<sequence>MNNQLKFIAKRCAFVLTFTGALVASRTAYSQVQMTPVRAIPKIVGRVVDENKKPIVGAVVSVKSNTKIATATNNSGEFILSPDKENEVLLIRNMGFQTQEIKLSHDIKLPLIIMLTSTTDQIDEVIVTGYTKRSKESYTGSASSFTGEDIRRVGNRNVLQSLQNLDPSFVLTENLSLGSNPNMLPDIQLRGQTGLDDVRGDFSGNPNLPLFILDGFEANLQKIYDLDMNRVASITILRDASAKAIYGSKAANGVLVIETLVPKEGKLRISYNGNLNVEAPDLTSYNLTNAREKLEVERQAGRYTSTQPMIQQFLSEQYNAILGDIARGVDTYWLSQPLRVGLGAKHGLYLEGGSADMRYGVDLNYNNLVGVMKGSKRDNIGGSVNLSYRSGKIIFRNILNLNFNKSVNSPYGTFSEYTRLNPYWSPTDEFGQTKKVLGEFRSTPSGNPTYYYNPLYNASLNTKDFSNYTEITENFYAEWQPTKDLRVTGRVGFTQNQNAAELFYPGDHTRFTEWTGDNFYRRGSYTMTDGKSTAVSSDIFANWTKQWGKNIVLVNGGGNMSALQSETHGMAAEGFLNNRVDFISFARQYALNGVPMGSENVQREVGILGSGSYAYDNRYLVDVSVRRNASSVFGANNRWGTFWSVGLGWNLHHEAFIKKLHIFDMLKVRGSIGTTGSQNFNPYQAMATYNFFTSSTYDNISGAYLSALANEDLRWQEKVDHNIGLDVNVLKRLNMRFDYYVSNTNNLLTDMTLPTSTGFSTYKENLGSLQNIGYEGTISYQAYRNAKTQSYISFFGSLAHNHNKITKISDGLKQLNREKDERTDNLTAPVIRYEEGQSISSIWAVPSLGIDPATGRELFRAKDGSTTYIWNPDDQVVAGVTDPKLRGTFGLNLEYRGWGFSTTFRYTLGQDYYNSTLVNRVENVNIAYNVDSRVFENTWLEPGDRTPFKRITVNPSQTRASTRFVQQKSDLTLSSLSAYYDFKWKNLKRYGLQNLKCSFFMNEAFVLSTVKVERGTDYPFARSFSFAVQTTF</sequence>
<name>A0A1X7IAV5_9SPHI</name>
<evidence type="ECO:0000256" key="1">
    <source>
        <dbReference type="PROSITE-ProRule" id="PRU01360"/>
    </source>
</evidence>
<evidence type="ECO:0000259" key="3">
    <source>
        <dbReference type="Pfam" id="PF07715"/>
    </source>
</evidence>
<dbReference type="InterPro" id="IPR008969">
    <property type="entry name" value="CarboxyPept-like_regulatory"/>
</dbReference>
<protein>
    <submittedName>
        <fullName evidence="4">TonB-linked outer membrane protein, SusC/RagA family</fullName>
    </submittedName>
</protein>
<dbReference type="Pfam" id="PF13715">
    <property type="entry name" value="CarbopepD_reg_2"/>
    <property type="match status" value="1"/>
</dbReference>
<dbReference type="Proteomes" id="UP000192980">
    <property type="component" value="Unassembled WGS sequence"/>
</dbReference>
<dbReference type="Pfam" id="PF07715">
    <property type="entry name" value="Plug"/>
    <property type="match status" value="1"/>
</dbReference>
<reference evidence="4 5" key="1">
    <citation type="submission" date="2017-04" db="EMBL/GenBank/DDBJ databases">
        <authorList>
            <person name="Afonso C.L."/>
            <person name="Miller P.J."/>
            <person name="Scott M.A."/>
            <person name="Spackman E."/>
            <person name="Goraichik I."/>
            <person name="Dimitrov K.M."/>
            <person name="Suarez D.L."/>
            <person name="Swayne D.E."/>
        </authorList>
    </citation>
    <scope>NUCLEOTIDE SEQUENCE [LARGE SCALE GENOMIC DNA]</scope>
    <source>
        <strain evidence="4 5">DSM 22418</strain>
    </source>
</reference>
<dbReference type="InterPro" id="IPR012910">
    <property type="entry name" value="Plug_dom"/>
</dbReference>
<feature type="signal peptide" evidence="2">
    <location>
        <begin position="1"/>
        <end position="30"/>
    </location>
</feature>
<dbReference type="SUPFAM" id="SSF56935">
    <property type="entry name" value="Porins"/>
    <property type="match status" value="1"/>
</dbReference>
<evidence type="ECO:0000313" key="4">
    <source>
        <dbReference type="EMBL" id="SMG11778.1"/>
    </source>
</evidence>
<organism evidence="4 5">
    <name type="scientific">Sphingobacterium psychroaquaticum</name>
    <dbReference type="NCBI Taxonomy" id="561061"/>
    <lineage>
        <taxon>Bacteria</taxon>
        <taxon>Pseudomonadati</taxon>
        <taxon>Bacteroidota</taxon>
        <taxon>Sphingobacteriia</taxon>
        <taxon>Sphingobacteriales</taxon>
        <taxon>Sphingobacteriaceae</taxon>
        <taxon>Sphingobacterium</taxon>
    </lineage>
</organism>
<feature type="domain" description="TonB-dependent receptor plug" evidence="3">
    <location>
        <begin position="135"/>
        <end position="254"/>
    </location>
</feature>
<dbReference type="OrthoDB" id="1094723at2"/>
<dbReference type="RefSeq" id="WP_085471493.1">
    <property type="nucleotide sequence ID" value="NZ_FXAU01000001.1"/>
</dbReference>
<evidence type="ECO:0000256" key="2">
    <source>
        <dbReference type="SAM" id="SignalP"/>
    </source>
</evidence>
<evidence type="ECO:0000313" key="5">
    <source>
        <dbReference type="Proteomes" id="UP000192980"/>
    </source>
</evidence>
<dbReference type="EMBL" id="FXAU01000001">
    <property type="protein sequence ID" value="SMG11778.1"/>
    <property type="molecule type" value="Genomic_DNA"/>
</dbReference>
<dbReference type="PROSITE" id="PS52016">
    <property type="entry name" value="TONB_DEPENDENT_REC_3"/>
    <property type="match status" value="1"/>
</dbReference>
<dbReference type="STRING" id="561061.SAMN05660862_0633"/>
<keyword evidence="1" id="KW-1134">Transmembrane beta strand</keyword>
<keyword evidence="2" id="KW-0732">Signal</keyword>
<dbReference type="InterPro" id="IPR023996">
    <property type="entry name" value="TonB-dep_OMP_SusC/RagA"/>
</dbReference>
<accession>A0A1X7IAV5</accession>
<gene>
    <name evidence="4" type="ORF">SAMN05660862_0633</name>
</gene>